<proteinExistence type="predicted"/>
<dbReference type="InterPro" id="IPR005074">
    <property type="entry name" value="Peptidase_C39"/>
</dbReference>
<dbReference type="GO" id="GO:0006508">
    <property type="term" value="P:proteolysis"/>
    <property type="evidence" value="ECO:0007669"/>
    <property type="project" value="InterPro"/>
</dbReference>
<feature type="domain" description="Peptidase C39" evidence="2">
    <location>
        <begin position="15"/>
        <end position="141"/>
    </location>
</feature>
<evidence type="ECO:0000313" key="3">
    <source>
        <dbReference type="EMBL" id="QLK00695.1"/>
    </source>
</evidence>
<dbReference type="GO" id="GO:0008233">
    <property type="term" value="F:peptidase activity"/>
    <property type="evidence" value="ECO:0007669"/>
    <property type="project" value="InterPro"/>
</dbReference>
<evidence type="ECO:0000256" key="1">
    <source>
        <dbReference type="SAM" id="MobiDB-lite"/>
    </source>
</evidence>
<gene>
    <name evidence="3" type="ORF">HZU44_12215</name>
</gene>
<feature type="region of interest" description="Disordered" evidence="1">
    <location>
        <begin position="237"/>
        <end position="268"/>
    </location>
</feature>
<reference evidence="3" key="1">
    <citation type="submission" date="2020-08" db="EMBL/GenBank/DDBJ databases">
        <title>A bifunctional nitrone conjugated secondary metabolite targeting the ribosome.</title>
        <authorList>
            <person name="Limbrick E.M."/>
            <person name="Graf M."/>
            <person name="Derewacz D.K."/>
            <person name="Nguyen F."/>
            <person name="Spraggins J.M."/>
            <person name="Wieland M."/>
            <person name="Ynigez-Gutierrez A.E."/>
            <person name="Reisman B.J."/>
            <person name="Zinshteyn B."/>
            <person name="McCulloch K."/>
            <person name="Iverson T.M."/>
            <person name="Green R."/>
            <person name="Wilson D.N."/>
            <person name="Bachmann B.O."/>
        </authorList>
    </citation>
    <scope>NUCLEOTIDE SEQUENCE</scope>
    <source>
        <strain evidence="3">Africana</strain>
    </source>
</reference>
<sequence length="268" mass="28846">MSKTRRHRLVPEVVQTSAMDCGPATLTGLLRGFGIRVSYARLRDICATDVDGTSIDAIQDAAQLLGLDVQQVMMPVEHLLSEQAEALPAIVVTRLPGGLTHFVVVWRRHGRLLQVMDPALGRRWVSATRFLADVYVHELTIPAAAFDRWARSEALTGPLRNALTRLAVAPADADAMISSAMAADGWTELAVLDAAARQIVAEVRTNALPHVLILDETFGAVDPHRLMREPRLTRSVRLGAGSRRQGVAPVEGGAQNGRASGGGMTRSA</sequence>
<name>A0A7D6CG79_9ACTN</name>
<organism evidence="3">
    <name type="scientific">Micromonospora carbonacea</name>
    <dbReference type="NCBI Taxonomy" id="47853"/>
    <lineage>
        <taxon>Bacteria</taxon>
        <taxon>Bacillati</taxon>
        <taxon>Actinomycetota</taxon>
        <taxon>Actinomycetes</taxon>
        <taxon>Micromonosporales</taxon>
        <taxon>Micromonosporaceae</taxon>
        <taxon>Micromonospora</taxon>
    </lineage>
</organism>
<dbReference type="GO" id="GO:0005524">
    <property type="term" value="F:ATP binding"/>
    <property type="evidence" value="ECO:0007669"/>
    <property type="project" value="InterPro"/>
</dbReference>
<protein>
    <recommendedName>
        <fullName evidence="2">Peptidase C39 domain-containing protein</fullName>
    </recommendedName>
</protein>
<feature type="compositionally biased region" description="Gly residues" evidence="1">
    <location>
        <begin position="259"/>
        <end position="268"/>
    </location>
</feature>
<dbReference type="Gene3D" id="3.90.70.10">
    <property type="entry name" value="Cysteine proteinases"/>
    <property type="match status" value="1"/>
</dbReference>
<dbReference type="GO" id="GO:0016020">
    <property type="term" value="C:membrane"/>
    <property type="evidence" value="ECO:0007669"/>
    <property type="project" value="InterPro"/>
</dbReference>
<dbReference type="Pfam" id="PF03412">
    <property type="entry name" value="Peptidase_C39"/>
    <property type="match status" value="1"/>
</dbReference>
<dbReference type="AlphaFoldDB" id="A0A7D6CG79"/>
<dbReference type="EMBL" id="CP058905">
    <property type="protein sequence ID" value="QLK00695.1"/>
    <property type="molecule type" value="Genomic_DNA"/>
</dbReference>
<accession>A0A7D6CG79</accession>
<evidence type="ECO:0000259" key="2">
    <source>
        <dbReference type="PROSITE" id="PS50990"/>
    </source>
</evidence>
<dbReference type="PROSITE" id="PS50990">
    <property type="entry name" value="PEPTIDASE_C39"/>
    <property type="match status" value="1"/>
</dbReference>